<evidence type="ECO:0000256" key="4">
    <source>
        <dbReference type="ARBA" id="ARBA00023295"/>
    </source>
</evidence>
<gene>
    <name evidence="11" type="ORF">OG398_21315</name>
</gene>
<evidence type="ECO:0000256" key="2">
    <source>
        <dbReference type="ARBA" id="ARBA00012755"/>
    </source>
</evidence>
<proteinExistence type="inferred from homology"/>
<dbReference type="InterPro" id="IPR031705">
    <property type="entry name" value="Glyco_hydro_36_C"/>
</dbReference>
<feature type="binding site" evidence="7">
    <location>
        <begin position="460"/>
        <end position="464"/>
    </location>
    <ligand>
        <name>substrate</name>
    </ligand>
</feature>
<organism evidence="11">
    <name type="scientific">Streptomyces sp. NBC_00008</name>
    <dbReference type="NCBI Taxonomy" id="2903610"/>
    <lineage>
        <taxon>Bacteria</taxon>
        <taxon>Bacillati</taxon>
        <taxon>Actinomycetota</taxon>
        <taxon>Actinomycetes</taxon>
        <taxon>Kitasatosporales</taxon>
        <taxon>Streptomycetaceae</taxon>
        <taxon>Streptomyces</taxon>
    </lineage>
</organism>
<feature type="region of interest" description="Disordered" evidence="8">
    <location>
        <begin position="1"/>
        <end position="24"/>
    </location>
</feature>
<dbReference type="Pfam" id="PF16875">
    <property type="entry name" value="Glyco_hydro_36N"/>
    <property type="match status" value="1"/>
</dbReference>
<dbReference type="Gene3D" id="3.20.20.70">
    <property type="entry name" value="Aldolase class I"/>
    <property type="match status" value="1"/>
</dbReference>
<dbReference type="Pfam" id="PF16874">
    <property type="entry name" value="Glyco_hydro_36C"/>
    <property type="match status" value="1"/>
</dbReference>
<evidence type="ECO:0000256" key="6">
    <source>
        <dbReference type="PIRSR" id="PIRSR005536-1"/>
    </source>
</evidence>
<feature type="active site" description="Nucleophile" evidence="6">
    <location>
        <position position="462"/>
    </location>
</feature>
<comment type="similarity">
    <text evidence="5">Belongs to the glycosyl hydrolase.</text>
</comment>
<dbReference type="AlphaFoldDB" id="A0AAU2VTD2"/>
<dbReference type="InterPro" id="IPR013780">
    <property type="entry name" value="Glyco_hydro_b"/>
</dbReference>
<evidence type="ECO:0000259" key="9">
    <source>
        <dbReference type="Pfam" id="PF16874"/>
    </source>
</evidence>
<comment type="catalytic activity">
    <reaction evidence="1 5">
        <text>Hydrolysis of terminal, non-reducing alpha-D-galactose residues in alpha-D-galactosides, including galactose oligosaccharides, galactomannans and galactolipids.</text>
        <dbReference type="EC" id="3.2.1.22"/>
    </reaction>
</comment>
<feature type="domain" description="Glycosyl hydrolase family 36 C-terminal" evidence="9">
    <location>
        <begin position="632"/>
        <end position="714"/>
    </location>
</feature>
<dbReference type="PANTHER" id="PTHR43053:SF3">
    <property type="entry name" value="ALPHA-GALACTOSIDASE C-RELATED"/>
    <property type="match status" value="1"/>
</dbReference>
<evidence type="ECO:0000256" key="8">
    <source>
        <dbReference type="SAM" id="MobiDB-lite"/>
    </source>
</evidence>
<feature type="active site" description="Proton donor" evidence="6">
    <location>
        <position position="529"/>
    </location>
</feature>
<dbReference type="PANTHER" id="PTHR43053">
    <property type="entry name" value="GLYCOSIDASE FAMILY 31"/>
    <property type="match status" value="1"/>
</dbReference>
<accession>A0AAU2VTD2</accession>
<feature type="binding site" evidence="7">
    <location>
        <position position="186"/>
    </location>
    <ligand>
        <name>substrate</name>
    </ligand>
</feature>
<feature type="binding site" evidence="7">
    <location>
        <position position="507"/>
    </location>
    <ligand>
        <name>substrate</name>
    </ligand>
</feature>
<evidence type="ECO:0000256" key="5">
    <source>
        <dbReference type="PIRNR" id="PIRNR005536"/>
    </source>
</evidence>
<evidence type="ECO:0000256" key="7">
    <source>
        <dbReference type="PIRSR" id="PIRSR005536-2"/>
    </source>
</evidence>
<dbReference type="PIRSF" id="PIRSF005536">
    <property type="entry name" value="Agal"/>
    <property type="match status" value="1"/>
</dbReference>
<feature type="binding site" evidence="7">
    <location>
        <position position="529"/>
    </location>
    <ligand>
        <name>substrate</name>
    </ligand>
</feature>
<reference evidence="11" key="1">
    <citation type="submission" date="2022-10" db="EMBL/GenBank/DDBJ databases">
        <title>The complete genomes of actinobacterial strains from the NBC collection.</title>
        <authorList>
            <person name="Joergensen T.S."/>
            <person name="Alvarez Arevalo M."/>
            <person name="Sterndorff E.B."/>
            <person name="Faurdal D."/>
            <person name="Vuksanovic O."/>
            <person name="Mourched A.-S."/>
            <person name="Charusanti P."/>
            <person name="Shaw S."/>
            <person name="Blin K."/>
            <person name="Weber T."/>
        </authorList>
    </citation>
    <scope>NUCLEOTIDE SEQUENCE</scope>
    <source>
        <strain evidence="11">NBC_00008</strain>
    </source>
</reference>
<dbReference type="InterPro" id="IPR031704">
    <property type="entry name" value="Glyco_hydro_36_N"/>
</dbReference>
<evidence type="ECO:0000259" key="10">
    <source>
        <dbReference type="Pfam" id="PF16875"/>
    </source>
</evidence>
<dbReference type="GO" id="GO:0016052">
    <property type="term" value="P:carbohydrate catabolic process"/>
    <property type="evidence" value="ECO:0007669"/>
    <property type="project" value="InterPro"/>
</dbReference>
<evidence type="ECO:0000256" key="3">
    <source>
        <dbReference type="ARBA" id="ARBA00022801"/>
    </source>
</evidence>
<name>A0AAU2VTD2_9ACTN</name>
<keyword evidence="3 5" id="KW-0378">Hydrolase</keyword>
<evidence type="ECO:0000313" key="11">
    <source>
        <dbReference type="EMBL" id="WTW70621.1"/>
    </source>
</evidence>
<evidence type="ECO:0000256" key="1">
    <source>
        <dbReference type="ARBA" id="ARBA00001255"/>
    </source>
</evidence>
<dbReference type="InterPro" id="IPR050985">
    <property type="entry name" value="Alpha-glycosidase_related"/>
</dbReference>
<dbReference type="PRINTS" id="PR00743">
    <property type="entry name" value="GLHYDRLASE36"/>
</dbReference>
<protein>
    <recommendedName>
        <fullName evidence="2 5">Alpha-galactosidase</fullName>
        <ecNumber evidence="2 5">3.2.1.22</ecNumber>
    </recommendedName>
</protein>
<dbReference type="SUPFAM" id="SSF51445">
    <property type="entry name" value="(Trans)glycosidases"/>
    <property type="match status" value="1"/>
</dbReference>
<dbReference type="FunFam" id="3.20.20.70:FF:000118">
    <property type="entry name" value="Alpha-galactosidase"/>
    <property type="match status" value="1"/>
</dbReference>
<dbReference type="GO" id="GO:0004557">
    <property type="term" value="F:alpha-galactosidase activity"/>
    <property type="evidence" value="ECO:0007669"/>
    <property type="project" value="UniProtKB-UniRule"/>
</dbReference>
<dbReference type="CDD" id="cd14791">
    <property type="entry name" value="GH36"/>
    <property type="match status" value="1"/>
</dbReference>
<keyword evidence="4 5" id="KW-0326">Glycosidase</keyword>
<feature type="binding site" evidence="7">
    <location>
        <position position="427"/>
    </location>
    <ligand>
        <name>substrate</name>
    </ligand>
</feature>
<dbReference type="Pfam" id="PF02065">
    <property type="entry name" value="Melibiase"/>
    <property type="match status" value="1"/>
</dbReference>
<dbReference type="Gene3D" id="2.70.98.60">
    <property type="entry name" value="alpha-galactosidase from lactobacil brevis"/>
    <property type="match status" value="1"/>
</dbReference>
<dbReference type="EC" id="3.2.1.22" evidence="2 5"/>
<dbReference type="EMBL" id="CP108313">
    <property type="protein sequence ID" value="WTW70621.1"/>
    <property type="molecule type" value="Genomic_DNA"/>
</dbReference>
<dbReference type="InterPro" id="IPR013785">
    <property type="entry name" value="Aldolase_TIM"/>
</dbReference>
<dbReference type="InterPro" id="IPR038417">
    <property type="entry name" value="Alpga-gal_N_sf"/>
</dbReference>
<dbReference type="InterPro" id="IPR002252">
    <property type="entry name" value="Glyco_hydro_36"/>
</dbReference>
<sequence length="717" mass="77636">MIEPGRVAVPAPTTPVSLSGPDGAETTTMVLLPRADGLPDIGWIGRPLPAADIRALTAPASVETTSWNAWLVGAPVSLLPEHARGYLGRPALLGHRIGPEGPGSDWSTAFGPGTVRCAEGSLTVEATDRAAGLALRFEAEAVAGGGLRLRHLLTNTGSGPYVVDALDVVLPVPTGAGEILDFTGRWARERQPQRRALADGQWVREHRRGMRVLDGTGLVVVGTPGFGYGHGEVLGVHLAWSGNHRYAVEQLSSGSAVVRAGELLHPGELVLAEGETYETPWVHATASAQGLDGLADATHRYVRSLPAHPSTPAPVMFNPWEAVYLDHDVDTLTTLVDTSAKLGAERFVLDDGWFTNRTTLARGLGDWTPDPAVWPQGLAPLVDRVHERGMEFGLWWEPEAVNPDSAVYRDHPDWILRTGDRSPVLERDCYLLDLGRDEVRAHLLDAFDRLVAAHRIDFVKWDHNRDQVDGGDSRGTGRAASRRQTLAFRGLLDELARRHPGVAWESCASGGGRIDLDVLERVQSAWVSDVTDPLSRQSIQHWTAQLAPLEYLGAHVTAPVSHQTGRASTLDLRAATAFFGQLGVQWDLTKVPSQELERLARWIELYKEHRALLHTGRLTRVELPDGLLSQGVVARDRSEAVFSYAQLDEIVPVPPRLRIPGLDPERSYRATLVAPDAPQVTWNVTGMRASGAALGTLGLPGPGRAPQSAALVHLRAV</sequence>
<feature type="binding site" evidence="7">
    <location>
        <begin position="350"/>
        <end position="351"/>
    </location>
    <ligand>
        <name>substrate</name>
    </ligand>
</feature>
<dbReference type="InterPro" id="IPR017853">
    <property type="entry name" value="GH"/>
</dbReference>
<dbReference type="Gene3D" id="2.60.40.1180">
    <property type="entry name" value="Golgi alpha-mannosidase II"/>
    <property type="match status" value="1"/>
</dbReference>
<feature type="domain" description="Glycosyl hydrolase family 36 N-terminal" evidence="10">
    <location>
        <begin position="62"/>
        <end position="271"/>
    </location>
</feature>